<dbReference type="Gene3D" id="3.30.450.150">
    <property type="entry name" value="Haem-degrading domain"/>
    <property type="match status" value="1"/>
</dbReference>
<dbReference type="Pfam" id="PF03928">
    <property type="entry name" value="HbpS-like"/>
    <property type="match status" value="1"/>
</dbReference>
<dbReference type="EMBL" id="BQKM01000018">
    <property type="protein sequence ID" value="GJN55458.1"/>
    <property type="molecule type" value="Genomic_DNA"/>
</dbReference>
<name>A0A6J4EAY2_9PSED</name>
<dbReference type="InterPro" id="IPR038084">
    <property type="entry name" value="PduO/GlcC-like_sf"/>
</dbReference>
<dbReference type="InterPro" id="IPR005624">
    <property type="entry name" value="PduO/GlcC-like"/>
</dbReference>
<protein>
    <recommendedName>
        <fullName evidence="5">GlcG protein</fullName>
    </recommendedName>
</protein>
<evidence type="ECO:0000313" key="4">
    <source>
        <dbReference type="Proteomes" id="UP001054892"/>
    </source>
</evidence>
<accession>A0A6J4EAY2</accession>
<dbReference type="Proteomes" id="UP001054892">
    <property type="component" value="Unassembled WGS sequence"/>
</dbReference>
<organism evidence="1 3">
    <name type="scientific">Pseudomonas tohonis</name>
    <dbReference type="NCBI Taxonomy" id="2725477"/>
    <lineage>
        <taxon>Bacteria</taxon>
        <taxon>Pseudomonadati</taxon>
        <taxon>Pseudomonadota</taxon>
        <taxon>Gammaproteobacteria</taxon>
        <taxon>Pseudomonadales</taxon>
        <taxon>Pseudomonadaceae</taxon>
        <taxon>Pseudomonas</taxon>
    </lineage>
</organism>
<dbReference type="EMBL" id="AP023189">
    <property type="protein sequence ID" value="BCG25681.1"/>
    <property type="molecule type" value="Genomic_DNA"/>
</dbReference>
<proteinExistence type="predicted"/>
<reference evidence="1 3" key="1">
    <citation type="submission" date="2020-05" db="EMBL/GenBank/DDBJ databases">
        <title>Characterization of novel class B3 metallo-beta-lactamase from novel Pseudomonas species.</title>
        <authorList>
            <person name="Yamada K."/>
            <person name="Aoki K."/>
            <person name="Ishii Y."/>
        </authorList>
    </citation>
    <scope>NUCLEOTIDE SEQUENCE [LARGE SCALE GENOMIC DNA]</scope>
    <source>
        <strain evidence="1 3">TUM18999</strain>
        <strain evidence="2 4">TUM20286</strain>
    </source>
</reference>
<evidence type="ECO:0000313" key="1">
    <source>
        <dbReference type="EMBL" id="BCG25681.1"/>
    </source>
</evidence>
<dbReference type="PANTHER" id="PTHR34309:SF10">
    <property type="entry name" value="SLR1406 PROTEIN"/>
    <property type="match status" value="1"/>
</dbReference>
<evidence type="ECO:0000313" key="2">
    <source>
        <dbReference type="EMBL" id="GJN55458.1"/>
    </source>
</evidence>
<dbReference type="Proteomes" id="UP000509383">
    <property type="component" value="Chromosome"/>
</dbReference>
<dbReference type="SUPFAM" id="SSF143744">
    <property type="entry name" value="GlcG-like"/>
    <property type="match status" value="1"/>
</dbReference>
<sequence length="147" mass="14705">MSTLSLETAVSISNRALAIGRELRTAPLTIAVLDAGGHLITLQREDGASMLRPQIAIGKAWGAVALGKGSRLIAADAQQRPAFIGAVNNLADGNLVPAPGGVLIRNQAGEVIGAIGISGDTSDIDEQCAISGVESVGLKADAGIAAA</sequence>
<keyword evidence="4" id="KW-1185">Reference proteome</keyword>
<gene>
    <name evidence="1" type="ORF">TUM18999_38720</name>
    <name evidence="2" type="ORF">TUM20286_52100</name>
</gene>
<dbReference type="AlphaFoldDB" id="A0A6J4EAY2"/>
<dbReference type="InterPro" id="IPR052517">
    <property type="entry name" value="GlcG_carb_metab_protein"/>
</dbReference>
<evidence type="ECO:0000313" key="3">
    <source>
        <dbReference type="Proteomes" id="UP000509383"/>
    </source>
</evidence>
<dbReference type="PANTHER" id="PTHR34309">
    <property type="entry name" value="SLR1406 PROTEIN"/>
    <property type="match status" value="1"/>
</dbReference>
<evidence type="ECO:0008006" key="5">
    <source>
        <dbReference type="Google" id="ProtNLM"/>
    </source>
</evidence>
<dbReference type="RefSeq" id="WP_021220542.1">
    <property type="nucleotide sequence ID" value="NZ_AP023189.1"/>
</dbReference>
<dbReference type="KEGG" id="ptw:TUM18999_38720"/>